<organism evidence="1 2">
    <name type="scientific">Paraburkholderia terrae</name>
    <dbReference type="NCBI Taxonomy" id="311230"/>
    <lineage>
        <taxon>Bacteria</taxon>
        <taxon>Pseudomonadati</taxon>
        <taxon>Pseudomonadota</taxon>
        <taxon>Betaproteobacteria</taxon>
        <taxon>Burkholderiales</taxon>
        <taxon>Burkholderiaceae</taxon>
        <taxon>Paraburkholderia</taxon>
    </lineage>
</organism>
<keyword evidence="2" id="KW-1185">Reference proteome</keyword>
<dbReference type="Gene3D" id="3.20.20.80">
    <property type="entry name" value="Glycosidases"/>
    <property type="match status" value="1"/>
</dbReference>
<gene>
    <name evidence="1" type="ORF">PTKU64_90140</name>
</gene>
<evidence type="ECO:0008006" key="3">
    <source>
        <dbReference type="Google" id="ProtNLM"/>
    </source>
</evidence>
<evidence type="ECO:0000313" key="2">
    <source>
        <dbReference type="Proteomes" id="UP001319874"/>
    </source>
</evidence>
<name>A0ABN6JWN7_9BURK</name>
<dbReference type="PROSITE" id="PS51257">
    <property type="entry name" value="PROKAR_LIPOPROTEIN"/>
    <property type="match status" value="1"/>
</dbReference>
<geneLocation type="plasmid" evidence="1 2">
    <name>pPT365</name>
</geneLocation>
<protein>
    <recommendedName>
        <fullName evidence="3">Glycoside hydrolase family 5 domain-containing protein</fullName>
    </recommendedName>
</protein>
<dbReference type="SUPFAM" id="SSF51445">
    <property type="entry name" value="(Trans)glycosidases"/>
    <property type="match status" value="1"/>
</dbReference>
<reference evidence="1 2" key="1">
    <citation type="journal article" date="2022" name="Front. Microbiol.">
        <title>Identification and characterization of a novel class of self-sufficient cytochrome P450 hydroxylase involved in cyclohexanecarboxylate degradation in Paraburkholderia terrae strain KU-64.</title>
        <authorList>
            <person name="Yamamoto T."/>
            <person name="Hasegawa Y."/>
            <person name="Iwaki H."/>
        </authorList>
    </citation>
    <scope>NUCLEOTIDE SEQUENCE [LARGE SCALE GENOMIC DNA]</scope>
    <source>
        <strain evidence="1 2">KU-64</strain>
    </source>
</reference>
<dbReference type="Proteomes" id="UP001319874">
    <property type="component" value="Plasmid pPT365"/>
</dbReference>
<accession>A0ABN6JWN7</accession>
<sequence>MIRSLDRTLFTPVGIAAIALVLGGCKSQGADSVRYEALEAATFNPPIVFDTATALRSRDRVVIRDGHFYTVGDPVRSDGGKRIRFFGVSLALSANFPSDNDGEALAQRLSAMGVNIVRLHAIDQPADHNAAGPVGVLVDAAHPQVDPRAIQALSRFIAQLGRHGIYVDLNLFANHTFPASRKDDRIPPQSKPLPIFDADMMAWQEAYAKTLLSALNLRDSPNLALVEINNESTLIDAWQEGTLATSVTGRFRRDLSQQWTTFEANEGLPPRPLPLSRSGLSDNEARAASRFFVELDQRYIKRMVSVVKSTLGDDVPISGTQIIHSGRWNHGGFANFDINRAANFTDAHFYVDHYFFPNRQWNWTDWRISNSWLGDSPNETLLNTAFARAAQRPFVISEFNQAWPNEQGSSLLPTVTQFAVSQDWDGLILYDYAHDRDWSSTTPSDFSLRGDLTKLIQFAQCAAYFRSLLPGTSLAPLTVTLSADERIKAAANGIAGNLATYLWKHFDIQPSIAMRRQVSIADGTVAGPQIAAVDHPSSYLAYDRALRQFTFGSAYAAGVSGYLAAGRLTRSSVLGVTLAQGNRGFATVFLTSLDGKPLTTSSRLLLTIPGATMGTGMTGPQRLQPVGLQGSWQTIVPDYGSAPSASLYQVRGPTQMERITATVNVETTAKRATVTALDVRGAPIHAIDVSAADGHLTFDVNAADQPLSATYVISVQR</sequence>
<dbReference type="EMBL" id="AP024959">
    <property type="protein sequence ID" value="BCZ85339.1"/>
    <property type="molecule type" value="Genomic_DNA"/>
</dbReference>
<dbReference type="InterPro" id="IPR017853">
    <property type="entry name" value="GH"/>
</dbReference>
<keyword evidence="1" id="KW-0614">Plasmid</keyword>
<proteinExistence type="predicted"/>
<evidence type="ECO:0000313" key="1">
    <source>
        <dbReference type="EMBL" id="BCZ85339.1"/>
    </source>
</evidence>